<dbReference type="SUPFAM" id="SSF55144">
    <property type="entry name" value="LigT-like"/>
    <property type="match status" value="1"/>
</dbReference>
<dbReference type="HAMAP" id="MF_01940">
    <property type="entry name" value="RNA_CPDase"/>
    <property type="match status" value="1"/>
</dbReference>
<evidence type="ECO:0000256" key="2">
    <source>
        <dbReference type="HAMAP-Rule" id="MF_01940"/>
    </source>
</evidence>
<dbReference type="EMBL" id="FOQD01000016">
    <property type="protein sequence ID" value="SFJ20537.1"/>
    <property type="molecule type" value="Genomic_DNA"/>
</dbReference>
<dbReference type="Pfam" id="PF13563">
    <property type="entry name" value="2_5_RNA_ligase2"/>
    <property type="match status" value="1"/>
</dbReference>
<accession>A0A1I3PGQ7</accession>
<dbReference type="InterPro" id="IPR009097">
    <property type="entry name" value="Cyclic_Pdiesterase"/>
</dbReference>
<dbReference type="PANTHER" id="PTHR35561">
    <property type="entry name" value="RNA 2',3'-CYCLIC PHOSPHODIESTERASE"/>
    <property type="match status" value="1"/>
</dbReference>
<dbReference type="AlphaFoldDB" id="A0A1I3PGQ7"/>
<feature type="active site" description="Proton acceptor" evidence="2">
    <location>
        <position position="103"/>
    </location>
</feature>
<reference evidence="4" key="1">
    <citation type="submission" date="2016-10" db="EMBL/GenBank/DDBJ databases">
        <authorList>
            <person name="Varghese N."/>
            <person name="Submissions S."/>
        </authorList>
    </citation>
    <scope>NUCLEOTIDE SEQUENCE [LARGE SCALE GENOMIC DNA]</scope>
    <source>
        <strain evidence="4">DSM 26348</strain>
    </source>
</reference>
<dbReference type="GO" id="GO:0004113">
    <property type="term" value="F:2',3'-cyclic-nucleotide 3'-phosphodiesterase activity"/>
    <property type="evidence" value="ECO:0007669"/>
    <property type="project" value="InterPro"/>
</dbReference>
<keyword evidence="3" id="KW-0436">Ligase</keyword>
<dbReference type="GO" id="GO:0008664">
    <property type="term" value="F:RNA 2',3'-cyclic 3'-phosphodiesterase activity"/>
    <property type="evidence" value="ECO:0007669"/>
    <property type="project" value="UniProtKB-EC"/>
</dbReference>
<evidence type="ECO:0000256" key="1">
    <source>
        <dbReference type="ARBA" id="ARBA00022801"/>
    </source>
</evidence>
<dbReference type="PANTHER" id="PTHR35561:SF1">
    <property type="entry name" value="RNA 2',3'-CYCLIC PHOSPHODIESTERASE"/>
    <property type="match status" value="1"/>
</dbReference>
<dbReference type="Gene3D" id="3.90.1140.10">
    <property type="entry name" value="Cyclic phosphodiesterase"/>
    <property type="match status" value="1"/>
</dbReference>
<dbReference type="GO" id="GO:0016874">
    <property type="term" value="F:ligase activity"/>
    <property type="evidence" value="ECO:0007669"/>
    <property type="project" value="UniProtKB-KW"/>
</dbReference>
<evidence type="ECO:0000313" key="4">
    <source>
        <dbReference type="Proteomes" id="UP000199518"/>
    </source>
</evidence>
<organism evidence="3 4">
    <name type="scientific">Planctomicrobium piriforme</name>
    <dbReference type="NCBI Taxonomy" id="1576369"/>
    <lineage>
        <taxon>Bacteria</taxon>
        <taxon>Pseudomonadati</taxon>
        <taxon>Planctomycetota</taxon>
        <taxon>Planctomycetia</taxon>
        <taxon>Planctomycetales</taxon>
        <taxon>Planctomycetaceae</taxon>
        <taxon>Planctomicrobium</taxon>
    </lineage>
</organism>
<feature type="active site" description="Proton donor" evidence="2">
    <location>
        <position position="18"/>
    </location>
</feature>
<dbReference type="STRING" id="1576369.SAMN05421753_116146"/>
<dbReference type="EC" id="3.1.4.58" evidence="2"/>
<gene>
    <name evidence="3" type="ORF">SAMN05421753_116146</name>
</gene>
<comment type="catalytic activity">
    <reaction evidence="2">
        <text>a 3'-end 2',3'-cyclophospho-ribonucleotide-RNA + H2O = a 3'-end 2'-phospho-ribonucleotide-RNA + H(+)</text>
        <dbReference type="Rhea" id="RHEA:11828"/>
        <dbReference type="Rhea" id="RHEA-COMP:10464"/>
        <dbReference type="Rhea" id="RHEA-COMP:17353"/>
        <dbReference type="ChEBI" id="CHEBI:15377"/>
        <dbReference type="ChEBI" id="CHEBI:15378"/>
        <dbReference type="ChEBI" id="CHEBI:83064"/>
        <dbReference type="ChEBI" id="CHEBI:173113"/>
        <dbReference type="EC" id="3.1.4.58"/>
    </reaction>
</comment>
<sequence length="164" mass="18130">MQPRGLEGARLADPDSFHLTLHFLGSLSSEQISEVIAALNDVAFATFPLTIRGANVFRRDGVPFVLWAGVDDCPALRDLQREIGTALHSASGFQPENRTYSPHITLARLKENVLDSELSAELRRNAEVVIAEIAISQFALFSSRNENGVPYYRVEAQFSNDART</sequence>
<keyword evidence="4" id="KW-1185">Reference proteome</keyword>
<dbReference type="NCBIfam" id="TIGR02258">
    <property type="entry name" value="2_5_ligase"/>
    <property type="match status" value="1"/>
</dbReference>
<proteinExistence type="inferred from homology"/>
<comment type="similarity">
    <text evidence="2">Belongs to the 2H phosphoesterase superfamily. ThpR family.</text>
</comment>
<feature type="short sequence motif" description="HXTX 2" evidence="2">
    <location>
        <begin position="103"/>
        <end position="106"/>
    </location>
</feature>
<dbReference type="InterPro" id="IPR004175">
    <property type="entry name" value="RNA_CPDase"/>
</dbReference>
<protein>
    <recommendedName>
        <fullName evidence="2">RNA 2',3'-cyclic phosphodiesterase</fullName>
        <shortName evidence="2">RNA 2',3'-CPDase</shortName>
        <ecNumber evidence="2">3.1.4.58</ecNumber>
    </recommendedName>
</protein>
<name>A0A1I3PGQ7_9PLAN</name>
<feature type="short sequence motif" description="HXTX 1" evidence="2">
    <location>
        <begin position="18"/>
        <end position="21"/>
    </location>
</feature>
<keyword evidence="1 2" id="KW-0378">Hydrolase</keyword>
<evidence type="ECO:0000313" key="3">
    <source>
        <dbReference type="EMBL" id="SFJ20537.1"/>
    </source>
</evidence>
<dbReference type="Proteomes" id="UP000199518">
    <property type="component" value="Unassembled WGS sequence"/>
</dbReference>
<comment type="function">
    <text evidence="2">Hydrolyzes RNA 2',3'-cyclic phosphodiester to an RNA 2'-phosphomonoester.</text>
</comment>